<dbReference type="AlphaFoldDB" id="A0A0U4CUL4"/>
<reference evidence="3 4" key="1">
    <citation type="journal article" date="1991" name="Int. J. Syst. Bacteriol.">
        <title>Description of the erythromycin-producing bacterium Arthrobacter sp. strain NRRL B-3381 as Aeromicrobium erythreum gen. nov., sp. nov.</title>
        <authorList>
            <person name="Miller E.S."/>
            <person name="Woese C.R."/>
            <person name="Brenner S."/>
        </authorList>
    </citation>
    <scope>NUCLEOTIDE SEQUENCE [LARGE SCALE GENOMIC DNA]</scope>
    <source>
        <strain evidence="3 4">AR18</strain>
    </source>
</reference>
<feature type="transmembrane region" description="Helical" evidence="1">
    <location>
        <begin position="69"/>
        <end position="88"/>
    </location>
</feature>
<keyword evidence="4" id="KW-1185">Reference proteome</keyword>
<dbReference type="PATRIC" id="fig|2041.4.peg.1496"/>
<dbReference type="InterPro" id="IPR046675">
    <property type="entry name" value="DUF6545"/>
</dbReference>
<feature type="transmembrane region" description="Helical" evidence="1">
    <location>
        <begin position="215"/>
        <end position="241"/>
    </location>
</feature>
<proteinExistence type="predicted"/>
<keyword evidence="1" id="KW-1133">Transmembrane helix</keyword>
<feature type="domain" description="DUF6545" evidence="2">
    <location>
        <begin position="245"/>
        <end position="359"/>
    </location>
</feature>
<accession>A0A0U4CUL4</accession>
<feature type="transmembrane region" description="Helical" evidence="1">
    <location>
        <begin position="139"/>
        <end position="161"/>
    </location>
</feature>
<keyword evidence="1" id="KW-0472">Membrane</keyword>
<organism evidence="3 4">
    <name type="scientific">Aeromicrobium erythreum</name>
    <dbReference type="NCBI Taxonomy" id="2041"/>
    <lineage>
        <taxon>Bacteria</taxon>
        <taxon>Bacillati</taxon>
        <taxon>Actinomycetota</taxon>
        <taxon>Actinomycetes</taxon>
        <taxon>Propionibacteriales</taxon>
        <taxon>Nocardioidaceae</taxon>
        <taxon>Aeromicrobium</taxon>
    </lineage>
</organism>
<gene>
    <name evidence="3" type="ORF">AERYTH_07115</name>
</gene>
<dbReference type="NCBIfam" id="NF042915">
    <property type="entry name" value="MAB_1171c_fam"/>
    <property type="match status" value="1"/>
</dbReference>
<dbReference type="InterPro" id="IPR050039">
    <property type="entry name" value="MAB_1171c-like"/>
</dbReference>
<dbReference type="KEGG" id="aer:AERYTH_07115"/>
<name>A0A0U4CUL4_9ACTN</name>
<evidence type="ECO:0000256" key="1">
    <source>
        <dbReference type="SAM" id="Phobius"/>
    </source>
</evidence>
<dbReference type="EMBL" id="CP011502">
    <property type="protein sequence ID" value="ALX04477.1"/>
    <property type="molecule type" value="Genomic_DNA"/>
</dbReference>
<feature type="transmembrane region" description="Helical" evidence="1">
    <location>
        <begin position="100"/>
        <end position="119"/>
    </location>
</feature>
<evidence type="ECO:0000313" key="4">
    <source>
        <dbReference type="Proteomes" id="UP000067689"/>
    </source>
</evidence>
<protein>
    <recommendedName>
        <fullName evidence="2">DUF6545 domain-containing protein</fullName>
    </recommendedName>
</protein>
<keyword evidence="1" id="KW-0812">Transmembrane</keyword>
<sequence>MNDLGWVAVVTLLVGAAWTLPALARQSFRDPMRLTLFASMLLLGLGNLLSRPPVIAVVDARTTVGATKLTYNVLILVGLCLMIAFLRERPLVGARALRRWEVLLCVACVGGLLVVTAGIDPSLRNHTLAAPFLQDEHVRAFYNVGNTYLLAGYAACAVLAGRQTRRSAGVVRVALATIAVGLAGLALSCVARLVWVDVVATRPGEEVFDDQDVLAFALVATIVVCVGMSLPAVRSVVAMLGEVRGHRRRCRGLRELWTRLVEIHPDLVLDGLTYRGPAVATGYALATYRRYVECRDGLVRVGALVPGAPEDSAGPAEAAQALDAVLRGAPVGEPVVWGVHERYEDDVDALVRLSSALRSLRSRAPALAR</sequence>
<evidence type="ECO:0000313" key="3">
    <source>
        <dbReference type="EMBL" id="ALX04477.1"/>
    </source>
</evidence>
<dbReference type="Proteomes" id="UP000067689">
    <property type="component" value="Chromosome"/>
</dbReference>
<evidence type="ECO:0000259" key="2">
    <source>
        <dbReference type="Pfam" id="PF20182"/>
    </source>
</evidence>
<feature type="transmembrane region" description="Helical" evidence="1">
    <location>
        <begin position="173"/>
        <end position="195"/>
    </location>
</feature>
<feature type="transmembrane region" description="Helical" evidence="1">
    <location>
        <begin position="31"/>
        <end position="49"/>
    </location>
</feature>
<dbReference type="Pfam" id="PF20182">
    <property type="entry name" value="DUF6545"/>
    <property type="match status" value="1"/>
</dbReference>
<feature type="transmembrane region" description="Helical" evidence="1">
    <location>
        <begin position="6"/>
        <end position="24"/>
    </location>
</feature>
<dbReference type="STRING" id="2041.AERYTH_07115"/>